<evidence type="ECO:0000256" key="1">
    <source>
        <dbReference type="SAM" id="MobiDB-lite"/>
    </source>
</evidence>
<keyword evidence="3" id="KW-0547">Nucleotide-binding</keyword>
<dbReference type="OrthoDB" id="9783370at2"/>
<evidence type="ECO:0000313" key="4">
    <source>
        <dbReference type="Proteomes" id="UP000472320"/>
    </source>
</evidence>
<feature type="region of interest" description="Disordered" evidence="1">
    <location>
        <begin position="1"/>
        <end position="20"/>
    </location>
</feature>
<protein>
    <submittedName>
        <fullName evidence="3">ATP-binding protein</fullName>
    </submittedName>
</protein>
<dbReference type="Gene3D" id="3.40.50.300">
    <property type="entry name" value="P-loop containing nucleotide triphosphate hydrolases"/>
    <property type="match status" value="1"/>
</dbReference>
<dbReference type="InterPro" id="IPR027417">
    <property type="entry name" value="P-loop_NTPase"/>
</dbReference>
<gene>
    <name evidence="3" type="ORF">GM658_26130</name>
</gene>
<dbReference type="EMBL" id="WNKX01000033">
    <property type="protein sequence ID" value="MTW14099.1"/>
    <property type="molecule type" value="Genomic_DNA"/>
</dbReference>
<accession>A0A6L6QP09</accession>
<evidence type="ECO:0000313" key="3">
    <source>
        <dbReference type="EMBL" id="MTW14099.1"/>
    </source>
</evidence>
<dbReference type="InterPro" id="IPR003593">
    <property type="entry name" value="AAA+_ATPase"/>
</dbReference>
<proteinExistence type="predicted"/>
<sequence>MIDFADDEQPLLPAPPRSVQDTGLEPAMLAQLAGKTFLGAGKCHLSVLTGRLRLSINVLREVLDGLQRDQVVEVAWRGDSDVDVQYQLTGIGRQRATEWLQRAPYIGPAPVPLEAWRAQLQRQALQLPPVLASDVAAVFSDDCLPPRIHELVGAAMHAGRAVCLYGPSGSGKSTLARKLGRLLQGQVAVPYAVAVGSAIIQLYDAAVHLAPPSLPGRLSGARGGDTRWLLCQRPMVQLGAELESAMLDLRHDPAGGCYLAPPQLKASHGLLIIDDLGRQRLPANALLNRLSQLLDTGTDQLALPGGHAFSVPCQAALAFATNMAPHTLLDGAALRRIGYKVALGPLPEASYRSLLRQQCRARGIDADEGALAYLVGELHRGSGQPLLASLPREIVARVAEFAGFAGTVPSLNPATLDQAWSSIFADGAA</sequence>
<evidence type="ECO:0000259" key="2">
    <source>
        <dbReference type="SMART" id="SM00382"/>
    </source>
</evidence>
<dbReference type="GO" id="GO:0005524">
    <property type="term" value="F:ATP binding"/>
    <property type="evidence" value="ECO:0007669"/>
    <property type="project" value="UniProtKB-KW"/>
</dbReference>
<organism evidence="3 4">
    <name type="scientific">Massilia eburnea</name>
    <dbReference type="NCBI Taxonomy" id="1776165"/>
    <lineage>
        <taxon>Bacteria</taxon>
        <taxon>Pseudomonadati</taxon>
        <taxon>Pseudomonadota</taxon>
        <taxon>Betaproteobacteria</taxon>
        <taxon>Burkholderiales</taxon>
        <taxon>Oxalobacteraceae</taxon>
        <taxon>Telluria group</taxon>
        <taxon>Massilia</taxon>
    </lineage>
</organism>
<dbReference type="RefSeq" id="WP_155457033.1">
    <property type="nucleotide sequence ID" value="NZ_WNKX01000033.1"/>
</dbReference>
<reference evidence="3 4" key="1">
    <citation type="submission" date="2019-11" db="EMBL/GenBank/DDBJ databases">
        <title>Type strains purchased from KCTC, JCM and DSMZ.</title>
        <authorList>
            <person name="Lu H."/>
        </authorList>
    </citation>
    <scope>NUCLEOTIDE SEQUENCE [LARGE SCALE GENOMIC DNA]</scope>
    <source>
        <strain evidence="3 4">JCM 31587</strain>
    </source>
</reference>
<keyword evidence="4" id="KW-1185">Reference proteome</keyword>
<comment type="caution">
    <text evidence="3">The sequence shown here is derived from an EMBL/GenBank/DDBJ whole genome shotgun (WGS) entry which is preliminary data.</text>
</comment>
<dbReference type="Proteomes" id="UP000472320">
    <property type="component" value="Unassembled WGS sequence"/>
</dbReference>
<name>A0A6L6QP09_9BURK</name>
<dbReference type="SUPFAM" id="SSF52540">
    <property type="entry name" value="P-loop containing nucleoside triphosphate hydrolases"/>
    <property type="match status" value="1"/>
</dbReference>
<dbReference type="AlphaFoldDB" id="A0A6L6QP09"/>
<feature type="domain" description="AAA+ ATPase" evidence="2">
    <location>
        <begin position="158"/>
        <end position="348"/>
    </location>
</feature>
<dbReference type="SMART" id="SM00382">
    <property type="entry name" value="AAA"/>
    <property type="match status" value="1"/>
</dbReference>
<keyword evidence="3" id="KW-0067">ATP-binding</keyword>